<evidence type="ECO:0000256" key="1">
    <source>
        <dbReference type="ARBA" id="ARBA00004651"/>
    </source>
</evidence>
<feature type="domain" description="Mechanosensitive ion channel transmembrane helices 2/3" evidence="10">
    <location>
        <begin position="309"/>
        <end position="349"/>
    </location>
</feature>
<comment type="subcellular location">
    <subcellularLocation>
        <location evidence="1">Cell membrane</location>
        <topology evidence="1">Multi-pass membrane protein</topology>
    </subcellularLocation>
</comment>
<dbReference type="InterPro" id="IPR006686">
    <property type="entry name" value="MscS_channel_CS"/>
</dbReference>
<name>A0A5M3T5V4_LIMPL</name>
<evidence type="ECO:0000313" key="12">
    <source>
        <dbReference type="Proteomes" id="UP000326169"/>
    </source>
</evidence>
<dbReference type="PANTHER" id="PTHR30347:SF1">
    <property type="entry name" value="MECHANOSENSITIVE CHANNEL MSCK"/>
    <property type="match status" value="1"/>
</dbReference>
<feature type="domain" description="Mechanosensitive ion channel MscS C-terminal" evidence="9">
    <location>
        <begin position="426"/>
        <end position="507"/>
    </location>
</feature>
<dbReference type="SUPFAM" id="SSF50182">
    <property type="entry name" value="Sm-like ribonucleoproteins"/>
    <property type="match status" value="1"/>
</dbReference>
<evidence type="ECO:0000313" key="11">
    <source>
        <dbReference type="EMBL" id="GCE93270.1"/>
    </source>
</evidence>
<feature type="transmembrane region" description="Helical" evidence="7">
    <location>
        <begin position="267"/>
        <end position="285"/>
    </location>
</feature>
<feature type="transmembrane region" description="Helical" evidence="7">
    <location>
        <begin position="154"/>
        <end position="172"/>
    </location>
</feature>
<keyword evidence="6 7" id="KW-0472">Membrane</keyword>
<dbReference type="SUPFAM" id="SSF82861">
    <property type="entry name" value="Mechanosensitive channel protein MscS (YggB), transmembrane region"/>
    <property type="match status" value="1"/>
</dbReference>
<keyword evidence="12" id="KW-1185">Reference proteome</keyword>
<dbReference type="Pfam" id="PF21082">
    <property type="entry name" value="MS_channel_3rd"/>
    <property type="match status" value="1"/>
</dbReference>
<dbReference type="InterPro" id="IPR010920">
    <property type="entry name" value="LSM_dom_sf"/>
</dbReference>
<dbReference type="InterPro" id="IPR049278">
    <property type="entry name" value="MS_channel_C"/>
</dbReference>
<accession>A0A5M3T5V4</accession>
<dbReference type="InterPro" id="IPR052702">
    <property type="entry name" value="MscS-like_channel"/>
</dbReference>
<dbReference type="Gene3D" id="1.10.287.1260">
    <property type="match status" value="1"/>
</dbReference>
<dbReference type="SUPFAM" id="SSF82689">
    <property type="entry name" value="Mechanosensitive channel protein MscS (YggB), C-terminal domain"/>
    <property type="match status" value="1"/>
</dbReference>
<evidence type="ECO:0000256" key="6">
    <source>
        <dbReference type="ARBA" id="ARBA00023136"/>
    </source>
</evidence>
<proteinExistence type="inferred from homology"/>
<evidence type="ECO:0000256" key="2">
    <source>
        <dbReference type="ARBA" id="ARBA00008017"/>
    </source>
</evidence>
<dbReference type="Gene3D" id="2.30.30.60">
    <property type="match status" value="1"/>
</dbReference>
<dbReference type="InterPro" id="IPR011066">
    <property type="entry name" value="MscS_channel_C_sf"/>
</dbReference>
<keyword evidence="3" id="KW-1003">Cell membrane</keyword>
<dbReference type="Pfam" id="PF00924">
    <property type="entry name" value="MS_channel_2nd"/>
    <property type="match status" value="1"/>
</dbReference>
<sequence>MLNNSCSRKRTYILGFFIGLIIAVLLAIFPAHTAHSQDRFGINLESKTAPVILDGRLIFQLSNAEGYPAEFRANLIQSKILEAARSPIPIEVTLRTNDILPTLWLNDGYLLTVTERDTDAGNDVQEQAQIWQRQIQLAINRGQRERTREFMRSALLRSLTILLLAIFLHWVLGQIWRGYLRPILESFLPQSQLSPEDQKKYHHSLELFLNLTLGSVRLGLWLAIIIYIANQFPITRQWSYQIRGTLLATLTSDIINLDNKSYSLPDLFFLLLLLWALVLGAKLLADVLRSRILQATGIGRGAQEVIAVVVRYSLISIGTIVLLQVWGLNLSSLTILASALGVGIGFGFQDIAKNFGSGLVLLFERPIQIGDFIEVGEYQGTVERVGARSTVIKTLDRVSIIVPNSRFLESELINWDHDNSLSGLRLPIKVAYGSDVELVRQSLLDVAQANSDVLTIPSPQVLFKGFGDSSLDFELRVWTRYPNRQVIIKSDLYYQIDAIFRQRHIEIPFPQRDLHIRGHLPLQLSPELEAFIQKILGTKNQ</sequence>
<evidence type="ECO:0000259" key="9">
    <source>
        <dbReference type="Pfam" id="PF21082"/>
    </source>
</evidence>
<dbReference type="Proteomes" id="UP000326169">
    <property type="component" value="Unassembled WGS sequence"/>
</dbReference>
<dbReference type="Gene3D" id="3.30.70.100">
    <property type="match status" value="1"/>
</dbReference>
<dbReference type="GeneID" id="301682210"/>
<feature type="domain" description="Mechanosensitive ion channel MscS" evidence="8">
    <location>
        <begin position="350"/>
        <end position="416"/>
    </location>
</feature>
<feature type="transmembrane region" description="Helical" evidence="7">
    <location>
        <begin position="305"/>
        <end position="324"/>
    </location>
</feature>
<gene>
    <name evidence="11" type="ORF">NIES46_13190</name>
</gene>
<dbReference type="PROSITE" id="PS01246">
    <property type="entry name" value="UPF0003"/>
    <property type="match status" value="1"/>
</dbReference>
<dbReference type="PANTHER" id="PTHR30347">
    <property type="entry name" value="POTASSIUM CHANNEL RELATED"/>
    <property type="match status" value="1"/>
</dbReference>
<dbReference type="InterPro" id="IPR049142">
    <property type="entry name" value="MS_channel_1st"/>
</dbReference>
<evidence type="ECO:0000256" key="7">
    <source>
        <dbReference type="SAM" id="Phobius"/>
    </source>
</evidence>
<evidence type="ECO:0000256" key="3">
    <source>
        <dbReference type="ARBA" id="ARBA00022475"/>
    </source>
</evidence>
<organism evidence="11 12">
    <name type="scientific">Limnospira platensis NIES-46</name>
    <dbReference type="NCBI Taxonomy" id="1236695"/>
    <lineage>
        <taxon>Bacteria</taxon>
        <taxon>Bacillati</taxon>
        <taxon>Cyanobacteriota</taxon>
        <taxon>Cyanophyceae</taxon>
        <taxon>Oscillatoriophycideae</taxon>
        <taxon>Oscillatoriales</taxon>
        <taxon>Sirenicapillariaceae</taxon>
        <taxon>Limnospira</taxon>
    </lineage>
</organism>
<feature type="transmembrane region" description="Helical" evidence="7">
    <location>
        <begin position="207"/>
        <end position="229"/>
    </location>
</feature>
<evidence type="ECO:0000259" key="8">
    <source>
        <dbReference type="Pfam" id="PF00924"/>
    </source>
</evidence>
<reference evidence="11 12" key="1">
    <citation type="journal article" date="2019" name="J Genomics">
        <title>The Draft Genome of a Hydrogen-producing Cyanobacterium, Arthrospira platensis NIES-46.</title>
        <authorList>
            <person name="Suzuki S."/>
            <person name="Yamaguchi H."/>
            <person name="Kawachi M."/>
        </authorList>
    </citation>
    <scope>NUCLEOTIDE SEQUENCE [LARGE SCALE GENOMIC DNA]</scope>
    <source>
        <strain evidence="11 12">NIES-46</strain>
    </source>
</reference>
<comment type="similarity">
    <text evidence="2">Belongs to the MscS (TC 1.A.23) family.</text>
</comment>
<protein>
    <submittedName>
        <fullName evidence="11">MscS mechanosensitive ion channel family protein</fullName>
    </submittedName>
</protein>
<keyword evidence="5 7" id="KW-1133">Transmembrane helix</keyword>
<dbReference type="InterPro" id="IPR006685">
    <property type="entry name" value="MscS_channel_2nd"/>
</dbReference>
<keyword evidence="4 7" id="KW-0812">Transmembrane</keyword>
<dbReference type="InterPro" id="IPR023408">
    <property type="entry name" value="MscS_beta-dom_sf"/>
</dbReference>
<evidence type="ECO:0000256" key="5">
    <source>
        <dbReference type="ARBA" id="ARBA00022989"/>
    </source>
</evidence>
<evidence type="ECO:0000259" key="10">
    <source>
        <dbReference type="Pfam" id="PF21088"/>
    </source>
</evidence>
<evidence type="ECO:0000256" key="4">
    <source>
        <dbReference type="ARBA" id="ARBA00022692"/>
    </source>
</evidence>
<dbReference type="EMBL" id="BIMW01000068">
    <property type="protein sequence ID" value="GCE93270.1"/>
    <property type="molecule type" value="Genomic_DNA"/>
</dbReference>
<comment type="caution">
    <text evidence="11">The sequence shown here is derived from an EMBL/GenBank/DDBJ whole genome shotgun (WGS) entry which is preliminary data.</text>
</comment>
<dbReference type="InterPro" id="IPR011014">
    <property type="entry name" value="MscS_channel_TM-2"/>
</dbReference>
<dbReference type="RefSeq" id="WP_286171658.1">
    <property type="nucleotide sequence ID" value="NZ_BIMW01000068.1"/>
</dbReference>
<dbReference type="Pfam" id="PF21088">
    <property type="entry name" value="MS_channel_1st"/>
    <property type="match status" value="1"/>
</dbReference>
<feature type="transmembrane region" description="Helical" evidence="7">
    <location>
        <begin position="12"/>
        <end position="31"/>
    </location>
</feature>